<dbReference type="BioCyc" id="SENT588858:STM14_RS02345-MONOMER"/>
<dbReference type="Gene3D" id="1.10.10.10">
    <property type="entry name" value="Winged helix-like DNA-binding domain superfamily/Winged helix DNA-binding domain"/>
    <property type="match status" value="1"/>
</dbReference>
<dbReference type="RefSeq" id="WP_000610820.1">
    <property type="nucleotide sequence ID" value="NC_016856.1"/>
</dbReference>
<dbReference type="InterPro" id="IPR016032">
    <property type="entry name" value="Sig_transdc_resp-reg_C-effctor"/>
</dbReference>
<keyword evidence="2" id="KW-1185">Reference proteome</keyword>
<protein>
    <submittedName>
        <fullName evidence="1">Response regulator</fullName>
    </submittedName>
</protein>
<name>A0A0F6AXF3_SALT1</name>
<dbReference type="GO" id="GO:0003677">
    <property type="term" value="F:DNA binding"/>
    <property type="evidence" value="ECO:0007669"/>
    <property type="project" value="InterPro"/>
</dbReference>
<sequence length="213" mass="24835">MINSLSEQLPLKTIGIVLTDDYYTYLGIASLFEDGKCFMFPLNGEYNSCQISASEDIIIIIDGRVLIQGVWKGFKALMQHYPHARRIWLTRRDIGKLYPHGCDRDPDIDPDLAKPVFIEHFIKYACANDVAVGEIAPLTKKEEELLWHFLYKKSMSQIASSYGMSRKTLYIHRLRICRKYGFKRFFHLLFIYQRSRHIFASKICRVDKNADQA</sequence>
<evidence type="ECO:0000313" key="1">
    <source>
        <dbReference type="EMBL" id="ACY86925.1"/>
    </source>
</evidence>
<proteinExistence type="predicted"/>
<gene>
    <name evidence="1" type="ordered locus">STM14_0405</name>
</gene>
<dbReference type="InterPro" id="IPR036388">
    <property type="entry name" value="WH-like_DNA-bd_sf"/>
</dbReference>
<evidence type="ECO:0000313" key="2">
    <source>
        <dbReference type="Proteomes" id="UP000002695"/>
    </source>
</evidence>
<dbReference type="Proteomes" id="UP000002695">
    <property type="component" value="Chromosome"/>
</dbReference>
<dbReference type="PATRIC" id="fig|588858.6.peg.500"/>
<dbReference type="AlphaFoldDB" id="A0A0F6AXF3"/>
<accession>A0A0F6AXF3</accession>
<dbReference type="KEGG" id="seo:STM14_0405"/>
<organism evidence="1 2">
    <name type="scientific">Salmonella typhimurium (strain 14028s / SGSC 2262)</name>
    <dbReference type="NCBI Taxonomy" id="588858"/>
    <lineage>
        <taxon>Bacteria</taxon>
        <taxon>Pseudomonadati</taxon>
        <taxon>Pseudomonadota</taxon>
        <taxon>Gammaproteobacteria</taxon>
        <taxon>Enterobacterales</taxon>
        <taxon>Enterobacteriaceae</taxon>
        <taxon>Salmonella</taxon>
    </lineage>
</organism>
<dbReference type="EMBL" id="CP001363">
    <property type="protein sequence ID" value="ACY86925.1"/>
    <property type="molecule type" value="Genomic_DNA"/>
</dbReference>
<dbReference type="SUPFAM" id="SSF46894">
    <property type="entry name" value="C-terminal effector domain of the bipartite response regulators"/>
    <property type="match status" value="1"/>
</dbReference>
<dbReference type="HOGENOM" id="CLU_1531486_0_0_6"/>
<reference evidence="1 2" key="1">
    <citation type="journal article" date="2010" name="J. Bacteriol.">
        <title>Short-term signatures of evolutionary change in the Salmonella enterica serovar typhimurium 14028 genome.</title>
        <authorList>
            <person name="Jarvik T."/>
            <person name="Smillie C."/>
            <person name="Groisman E.A."/>
            <person name="Ochman H."/>
        </authorList>
    </citation>
    <scope>NUCLEOTIDE SEQUENCE [LARGE SCALE GENOMIC DNA]</scope>
    <source>
        <strain evidence="2">14028s / SGSC 2262</strain>
    </source>
</reference>
<dbReference type="GO" id="GO:0006355">
    <property type="term" value="P:regulation of DNA-templated transcription"/>
    <property type="evidence" value="ECO:0007669"/>
    <property type="project" value="InterPro"/>
</dbReference>